<dbReference type="AlphaFoldDB" id="A0A0D2L8D6"/>
<feature type="compositionally biased region" description="Acidic residues" evidence="1">
    <location>
        <begin position="67"/>
        <end position="81"/>
    </location>
</feature>
<dbReference type="STRING" id="945553.A0A0D2L8D6"/>
<organism evidence="2 3">
    <name type="scientific">Hypholoma sublateritium (strain FD-334 SS-4)</name>
    <dbReference type="NCBI Taxonomy" id="945553"/>
    <lineage>
        <taxon>Eukaryota</taxon>
        <taxon>Fungi</taxon>
        <taxon>Dikarya</taxon>
        <taxon>Basidiomycota</taxon>
        <taxon>Agaricomycotina</taxon>
        <taxon>Agaricomycetes</taxon>
        <taxon>Agaricomycetidae</taxon>
        <taxon>Agaricales</taxon>
        <taxon>Agaricineae</taxon>
        <taxon>Strophariaceae</taxon>
        <taxon>Hypholoma</taxon>
    </lineage>
</organism>
<feature type="compositionally biased region" description="Polar residues" evidence="1">
    <location>
        <begin position="136"/>
        <end position="148"/>
    </location>
</feature>
<evidence type="ECO:0008006" key="4">
    <source>
        <dbReference type="Google" id="ProtNLM"/>
    </source>
</evidence>
<dbReference type="EMBL" id="KN817542">
    <property type="protein sequence ID" value="KJA23482.1"/>
    <property type="molecule type" value="Genomic_DNA"/>
</dbReference>
<name>A0A0D2L8D6_HYPSF</name>
<dbReference type="InterPro" id="IPR007218">
    <property type="entry name" value="DNA_pol_delta_4"/>
</dbReference>
<dbReference type="GO" id="GO:0006261">
    <property type="term" value="P:DNA-templated DNA replication"/>
    <property type="evidence" value="ECO:0007669"/>
    <property type="project" value="TreeGrafter"/>
</dbReference>
<feature type="region of interest" description="Disordered" evidence="1">
    <location>
        <begin position="136"/>
        <end position="164"/>
    </location>
</feature>
<evidence type="ECO:0000313" key="3">
    <source>
        <dbReference type="Proteomes" id="UP000054270"/>
    </source>
</evidence>
<dbReference type="Proteomes" id="UP000054270">
    <property type="component" value="Unassembled WGS sequence"/>
</dbReference>
<accession>A0A0D2L8D6</accession>
<keyword evidence="3" id="KW-1185">Reference proteome</keyword>
<protein>
    <recommendedName>
        <fullName evidence="4">DNA polymerase delta subunit 4</fullName>
    </recommendedName>
</protein>
<dbReference type="PANTHER" id="PTHR14303:SF0">
    <property type="entry name" value="DNA POLYMERASE DELTA SUBUNIT 4"/>
    <property type="match status" value="1"/>
</dbReference>
<dbReference type="OrthoDB" id="337486at2759"/>
<dbReference type="Pfam" id="PF04081">
    <property type="entry name" value="DNA_pol_delta_4"/>
    <property type="match status" value="1"/>
</dbReference>
<evidence type="ECO:0000313" key="2">
    <source>
        <dbReference type="EMBL" id="KJA23482.1"/>
    </source>
</evidence>
<feature type="region of interest" description="Disordered" evidence="1">
    <location>
        <begin position="1"/>
        <end position="110"/>
    </location>
</feature>
<reference evidence="3" key="1">
    <citation type="submission" date="2014-04" db="EMBL/GenBank/DDBJ databases">
        <title>Evolutionary Origins and Diversification of the Mycorrhizal Mutualists.</title>
        <authorList>
            <consortium name="DOE Joint Genome Institute"/>
            <consortium name="Mycorrhizal Genomics Consortium"/>
            <person name="Kohler A."/>
            <person name="Kuo A."/>
            <person name="Nagy L.G."/>
            <person name="Floudas D."/>
            <person name="Copeland A."/>
            <person name="Barry K.W."/>
            <person name="Cichocki N."/>
            <person name="Veneault-Fourrey C."/>
            <person name="LaButti K."/>
            <person name="Lindquist E.A."/>
            <person name="Lipzen A."/>
            <person name="Lundell T."/>
            <person name="Morin E."/>
            <person name="Murat C."/>
            <person name="Riley R."/>
            <person name="Ohm R."/>
            <person name="Sun H."/>
            <person name="Tunlid A."/>
            <person name="Henrissat B."/>
            <person name="Grigoriev I.V."/>
            <person name="Hibbett D.S."/>
            <person name="Martin F."/>
        </authorList>
    </citation>
    <scope>NUCLEOTIDE SEQUENCE [LARGE SCALE GENOMIC DNA]</scope>
    <source>
        <strain evidence="3">FD-334 SS-4</strain>
    </source>
</reference>
<proteinExistence type="predicted"/>
<dbReference type="GO" id="GO:0043625">
    <property type="term" value="C:delta DNA polymerase complex"/>
    <property type="evidence" value="ECO:0007669"/>
    <property type="project" value="TreeGrafter"/>
</dbReference>
<dbReference type="GO" id="GO:0000731">
    <property type="term" value="P:DNA synthesis involved in DNA repair"/>
    <property type="evidence" value="ECO:0007669"/>
    <property type="project" value="InterPro"/>
</dbReference>
<dbReference type="PANTHER" id="PTHR14303">
    <property type="entry name" value="DNA POLYMERASE DELTA SUBUNIT 4"/>
    <property type="match status" value="1"/>
</dbReference>
<evidence type="ECO:0000256" key="1">
    <source>
        <dbReference type="SAM" id="MobiDB-lite"/>
    </source>
</evidence>
<dbReference type="GO" id="GO:0003887">
    <property type="term" value="F:DNA-directed DNA polymerase activity"/>
    <property type="evidence" value="ECO:0007669"/>
    <property type="project" value="TreeGrafter"/>
</dbReference>
<sequence length="262" mass="28568">MSSSNIKQTRLDFSVSKRTASNGGKLAKTTPRPVAVLPKRVPPAQGNTVEEDDQERSLGEITVISSDSDDDSELIEPLTDDTDARISKPTAKEASTSDGGRATRAASKKGVQAISVTVKAQQDASTAIENTDVFRLSNSRPGATTPKLQPQEAVVPSAERKESLPELKVKDPRWKKYHTEIKKKTGDMPPIHGEAQNKIHEILRIFDTSYEYGPCVGVSRLERWNRAKALGLNPPKEVGDILTTKQGIATPDYSQSVFFGEV</sequence>
<gene>
    <name evidence="2" type="ORF">HYPSUDRAFT_54228</name>
</gene>